<dbReference type="InterPro" id="IPR010021">
    <property type="entry name" value="PGPP1/Gep4"/>
</dbReference>
<dbReference type="Proteomes" id="UP000255523">
    <property type="component" value="Unassembled WGS sequence"/>
</dbReference>
<dbReference type="NCBIfam" id="TIGR01668">
    <property type="entry name" value="YqeG_hyp_ppase"/>
    <property type="match status" value="1"/>
</dbReference>
<keyword evidence="1" id="KW-0378">Hydrolase</keyword>
<dbReference type="InterPro" id="IPR036412">
    <property type="entry name" value="HAD-like_sf"/>
</dbReference>
<keyword evidence="2" id="KW-1185">Reference proteome</keyword>
<organism evidence="1 2">
    <name type="scientific">Faecalicoccus pleomorphus</name>
    <dbReference type="NCBI Taxonomy" id="1323"/>
    <lineage>
        <taxon>Bacteria</taxon>
        <taxon>Bacillati</taxon>
        <taxon>Bacillota</taxon>
        <taxon>Erysipelotrichia</taxon>
        <taxon>Erysipelotrichales</taxon>
        <taxon>Erysipelotrichaceae</taxon>
        <taxon>Faecalicoccus</taxon>
    </lineage>
</organism>
<reference evidence="1 2" key="1">
    <citation type="submission" date="2018-06" db="EMBL/GenBank/DDBJ databases">
        <authorList>
            <consortium name="Pathogen Informatics"/>
            <person name="Doyle S."/>
        </authorList>
    </citation>
    <scope>NUCLEOTIDE SEQUENCE [LARGE SCALE GENOMIC DNA]</scope>
    <source>
        <strain evidence="1 2">NCTC11087</strain>
    </source>
</reference>
<sequence length="173" mass="19789">MSLFKPDYYISSFQAMDIDRLKRAGIRLLLCDIDNTLMAYNEAVPNAKVVAFIDRIKAHGIEVALYSNASKKRAFRFARDLHVSQVYYLSLKPLPFKFWKVIKAHGYTKKEVAILGDQLFTDMLGGHLAGIYTILTAPISKIDRSSTKFTRKFENLVFKHLEKSGFRKGEFDG</sequence>
<evidence type="ECO:0000313" key="1">
    <source>
        <dbReference type="EMBL" id="SUO05142.1"/>
    </source>
</evidence>
<dbReference type="OrthoDB" id="9787572at2"/>
<dbReference type="AlphaFoldDB" id="A0A380LQM3"/>
<evidence type="ECO:0000313" key="2">
    <source>
        <dbReference type="Proteomes" id="UP000255523"/>
    </source>
</evidence>
<dbReference type="GO" id="GO:0008962">
    <property type="term" value="F:phosphatidylglycerophosphatase activity"/>
    <property type="evidence" value="ECO:0007669"/>
    <property type="project" value="InterPro"/>
</dbReference>
<proteinExistence type="predicted"/>
<dbReference type="RefSeq" id="WP_022790319.1">
    <property type="nucleotide sequence ID" value="NZ_CAUWMU010000010.1"/>
</dbReference>
<accession>A0A380LQM3</accession>
<name>A0A380LQM3_9FIRM</name>
<protein>
    <submittedName>
        <fullName evidence="1">HAD superfamily hydrolase</fullName>
    </submittedName>
</protein>
<dbReference type="SUPFAM" id="SSF56784">
    <property type="entry name" value="HAD-like"/>
    <property type="match status" value="1"/>
</dbReference>
<gene>
    <name evidence="1" type="ORF">NCTC11087_02078</name>
</gene>
<dbReference type="InterPro" id="IPR023214">
    <property type="entry name" value="HAD_sf"/>
</dbReference>
<dbReference type="Gene3D" id="3.40.50.1000">
    <property type="entry name" value="HAD superfamily/HAD-like"/>
    <property type="match status" value="1"/>
</dbReference>
<dbReference type="Pfam" id="PF00702">
    <property type="entry name" value="Hydrolase"/>
    <property type="match status" value="1"/>
</dbReference>
<dbReference type="EMBL" id="UHFX01000003">
    <property type="protein sequence ID" value="SUO05142.1"/>
    <property type="molecule type" value="Genomic_DNA"/>
</dbReference>
<dbReference type="GeneID" id="77463007"/>